<dbReference type="RefSeq" id="WP_084200180.1">
    <property type="nucleotide sequence ID" value="NZ_BMYL01000001.1"/>
</dbReference>
<evidence type="ECO:0000259" key="4">
    <source>
        <dbReference type="PROSITE" id="PS01124"/>
    </source>
</evidence>
<dbReference type="InterPro" id="IPR032687">
    <property type="entry name" value="AraC-type_N"/>
</dbReference>
<evidence type="ECO:0000313" key="6">
    <source>
        <dbReference type="Proteomes" id="UP000235162"/>
    </source>
</evidence>
<keyword evidence="6" id="KW-1185">Reference proteome</keyword>
<gene>
    <name evidence="5" type="ORF">C0029_04370</name>
</gene>
<keyword evidence="1" id="KW-0805">Transcription regulation</keyword>
<dbReference type="GO" id="GO:0003700">
    <property type="term" value="F:DNA-binding transcription factor activity"/>
    <property type="evidence" value="ECO:0007669"/>
    <property type="project" value="InterPro"/>
</dbReference>
<keyword evidence="3" id="KW-0804">Transcription</keyword>
<protein>
    <submittedName>
        <fullName evidence="5">AraC family transcriptional regulator</fullName>
    </submittedName>
</protein>
<evidence type="ECO:0000313" key="5">
    <source>
        <dbReference type="EMBL" id="PLW87812.1"/>
    </source>
</evidence>
<dbReference type="EMBL" id="PKUR01000001">
    <property type="protein sequence ID" value="PLW87812.1"/>
    <property type="molecule type" value="Genomic_DNA"/>
</dbReference>
<dbReference type="Gene3D" id="1.10.10.60">
    <property type="entry name" value="Homeodomain-like"/>
    <property type="match status" value="1"/>
</dbReference>
<sequence>MPRKSSPGALGEQINLAPAAVASLAADEALPARQYSRLYELAVGEMQTLKQPMPWAAGVGSEAFALMCHCMISARTLGEALRLAARYEAMLYPMIGHCVELREDDGRAWLGCHIRFTEHGAVLAPEGWDRAEYQDTVAKASGLLVWQGLCGRMIGQPLENNAVIIGAAFLNSAYSRSLAGSLDCEPEFDASDNGFVFPAHWLDRRVVHTADSLQNFLDNAIYELLSFEQQSASASAAIKSLIAIDLPSGLPSFTRLAQYLNMSESSLRRRLQREDTTYQKLKDEVRCEVAIDKLLNEDIKVTDLSDYLGFTEPSFFVRSFKHWTGEAPRSYRERLKGFAQQH</sequence>
<dbReference type="SMART" id="SM00342">
    <property type="entry name" value="HTH_ARAC"/>
    <property type="match status" value="1"/>
</dbReference>
<dbReference type="PROSITE" id="PS01124">
    <property type="entry name" value="HTH_ARAC_FAMILY_2"/>
    <property type="match status" value="1"/>
</dbReference>
<dbReference type="PANTHER" id="PTHR47894">
    <property type="entry name" value="HTH-TYPE TRANSCRIPTIONAL REGULATOR GADX"/>
    <property type="match status" value="1"/>
</dbReference>
<dbReference type="AlphaFoldDB" id="A0AAP8SPL8"/>
<proteinExistence type="predicted"/>
<organism evidence="5 6">
    <name type="scientific">Halioglobus japonicus</name>
    <dbReference type="NCBI Taxonomy" id="930805"/>
    <lineage>
        <taxon>Bacteria</taxon>
        <taxon>Pseudomonadati</taxon>
        <taxon>Pseudomonadota</taxon>
        <taxon>Gammaproteobacteria</taxon>
        <taxon>Cellvibrionales</taxon>
        <taxon>Halieaceae</taxon>
        <taxon>Halioglobus</taxon>
    </lineage>
</organism>
<dbReference type="GO" id="GO:0000976">
    <property type="term" value="F:transcription cis-regulatory region binding"/>
    <property type="evidence" value="ECO:0007669"/>
    <property type="project" value="TreeGrafter"/>
</dbReference>
<dbReference type="Proteomes" id="UP000235162">
    <property type="component" value="Unassembled WGS sequence"/>
</dbReference>
<evidence type="ECO:0000256" key="2">
    <source>
        <dbReference type="ARBA" id="ARBA00023125"/>
    </source>
</evidence>
<dbReference type="InterPro" id="IPR009057">
    <property type="entry name" value="Homeodomain-like_sf"/>
</dbReference>
<dbReference type="InterPro" id="IPR018060">
    <property type="entry name" value="HTH_AraC"/>
</dbReference>
<feature type="domain" description="HTH araC/xylS-type" evidence="4">
    <location>
        <begin position="236"/>
        <end position="334"/>
    </location>
</feature>
<keyword evidence="2" id="KW-0238">DNA-binding</keyword>
<evidence type="ECO:0000256" key="1">
    <source>
        <dbReference type="ARBA" id="ARBA00023015"/>
    </source>
</evidence>
<dbReference type="Pfam" id="PF12833">
    <property type="entry name" value="HTH_18"/>
    <property type="match status" value="1"/>
</dbReference>
<dbReference type="GO" id="GO:0005829">
    <property type="term" value="C:cytosol"/>
    <property type="evidence" value="ECO:0007669"/>
    <property type="project" value="TreeGrafter"/>
</dbReference>
<dbReference type="KEGG" id="hja:BST95_13815"/>
<name>A0AAP8SPL8_9GAMM</name>
<dbReference type="SUPFAM" id="SSF46689">
    <property type="entry name" value="Homeodomain-like"/>
    <property type="match status" value="1"/>
</dbReference>
<evidence type="ECO:0000256" key="3">
    <source>
        <dbReference type="ARBA" id="ARBA00023163"/>
    </source>
</evidence>
<comment type="caution">
    <text evidence="5">The sequence shown here is derived from an EMBL/GenBank/DDBJ whole genome shotgun (WGS) entry which is preliminary data.</text>
</comment>
<accession>A0AAP8SPL8</accession>
<dbReference type="Pfam" id="PF12625">
    <property type="entry name" value="Arabinose_bd"/>
    <property type="match status" value="1"/>
</dbReference>
<reference evidence="5 6" key="1">
    <citation type="submission" date="2018-01" db="EMBL/GenBank/DDBJ databases">
        <title>The draft genome sequence of Halioglobus japonicus S1-36.</title>
        <authorList>
            <person name="Du Z.-J."/>
            <person name="Shi M.-J."/>
        </authorList>
    </citation>
    <scope>NUCLEOTIDE SEQUENCE [LARGE SCALE GENOMIC DNA]</scope>
    <source>
        <strain evidence="5 6">S1-36</strain>
    </source>
</reference>
<dbReference type="PANTHER" id="PTHR47894:SF1">
    <property type="entry name" value="HTH-TYPE TRANSCRIPTIONAL REGULATOR VQSM"/>
    <property type="match status" value="1"/>
</dbReference>